<organism evidence="1 2">
    <name type="scientific">Alteromonas macleodii</name>
    <name type="common">Pseudoalteromonas macleodii</name>
    <dbReference type="NCBI Taxonomy" id="28108"/>
    <lineage>
        <taxon>Bacteria</taxon>
        <taxon>Pseudomonadati</taxon>
        <taxon>Pseudomonadota</taxon>
        <taxon>Gammaproteobacteria</taxon>
        <taxon>Alteromonadales</taxon>
        <taxon>Alteromonadaceae</taxon>
        <taxon>Alteromonas/Salinimonas group</taxon>
        <taxon>Alteromonas</taxon>
    </lineage>
</organism>
<name>A0A6T9Y4D7_ALTMA</name>
<gene>
    <name evidence="1" type="ORF">ALFOR1_70080</name>
</gene>
<dbReference type="AlphaFoldDB" id="A0A6T9Y4D7"/>
<proteinExistence type="predicted"/>
<dbReference type="EMBL" id="LR812090">
    <property type="protein sequence ID" value="CAB9495714.1"/>
    <property type="molecule type" value="Genomic_DNA"/>
</dbReference>
<evidence type="ECO:0000313" key="1">
    <source>
        <dbReference type="EMBL" id="CAB9495714.1"/>
    </source>
</evidence>
<reference evidence="1 2" key="1">
    <citation type="submission" date="2020-06" db="EMBL/GenBank/DDBJ databases">
        <authorList>
            <person name="Duchaud E."/>
        </authorList>
    </citation>
    <scope>NUCLEOTIDE SEQUENCE [LARGE SCALE GENOMIC DNA]</scope>
    <source>
        <strain evidence="1">Alteromonas fortis</strain>
    </source>
</reference>
<evidence type="ECO:0000313" key="2">
    <source>
        <dbReference type="Proteomes" id="UP000509458"/>
    </source>
</evidence>
<protein>
    <submittedName>
        <fullName evidence="1">Uncharacterized protein</fullName>
    </submittedName>
</protein>
<sequence length="50" mass="5845">MIHCKKTEKLHFLGGEVWEAILMAYLHKPKVHTVLSYRKCNNPPLLQRTA</sequence>
<accession>A0A6T9Y4D7</accession>
<dbReference type="Proteomes" id="UP000509458">
    <property type="component" value="Chromosome"/>
</dbReference>